<organism evidence="9 10">
    <name type="scientific">Coemansia spiralis</name>
    <dbReference type="NCBI Taxonomy" id="417178"/>
    <lineage>
        <taxon>Eukaryota</taxon>
        <taxon>Fungi</taxon>
        <taxon>Fungi incertae sedis</taxon>
        <taxon>Zoopagomycota</taxon>
        <taxon>Kickxellomycotina</taxon>
        <taxon>Kickxellomycetes</taxon>
        <taxon>Kickxellales</taxon>
        <taxon>Kickxellaceae</taxon>
        <taxon>Coemansia</taxon>
    </lineage>
</organism>
<dbReference type="FunFam" id="3.10.20.90:FF:000254">
    <property type="entry name" value="UV excision repair protein Rad23"/>
    <property type="match status" value="1"/>
</dbReference>
<sequence length="386" mass="43090">MKLTLKTLQQKSFQVEVDGGDTIQQVKQKVEESQGYPVETQKLIYLGKILTDEKTVDEVQISEKEFMVVMTVKPKAKPKAEPKAESKAEPKAEGTPASQAQTSQPAAPAAQRTGVAASTVPETPTPVRTAQPQEEAQDSNNGQSFLSGDQYETAISNMVEMGYSREQCVKAMRASFNNPDRAVEYLISGIPEAALEMDDGRSGSAQGEAQTQQSTQQPQQTAARARNLFEQAEQQAGGQQQQQSNLSGRINLEVLRQSPQFRQLQMLVRENPQMLPQVLAQIARQQPQLVELIRENEEEFLRMLMEGVYSEEELAGMMHEEQGHEQEQDGVQYIRVTQEEKAAIERLEALGFQHAVVVQAYFACDKNEELTANYLLEHGDEDMDLE</sequence>
<keyword evidence="4 5" id="KW-0539">Nucleus</keyword>
<dbReference type="GO" id="GO:0005654">
    <property type="term" value="C:nucleoplasm"/>
    <property type="evidence" value="ECO:0007669"/>
    <property type="project" value="TreeGrafter"/>
</dbReference>
<feature type="region of interest" description="Disordered" evidence="6">
    <location>
        <begin position="74"/>
        <end position="147"/>
    </location>
</feature>
<feature type="compositionally biased region" description="Low complexity" evidence="6">
    <location>
        <begin position="93"/>
        <end position="111"/>
    </location>
</feature>
<feature type="compositionally biased region" description="Basic and acidic residues" evidence="6">
    <location>
        <begin position="78"/>
        <end position="92"/>
    </location>
</feature>
<dbReference type="InterPro" id="IPR029071">
    <property type="entry name" value="Ubiquitin-like_domsf"/>
</dbReference>
<dbReference type="Proteomes" id="UP001151518">
    <property type="component" value="Unassembled WGS sequence"/>
</dbReference>
<evidence type="ECO:0000259" key="8">
    <source>
        <dbReference type="PROSITE" id="PS50053"/>
    </source>
</evidence>
<evidence type="ECO:0000259" key="7">
    <source>
        <dbReference type="PROSITE" id="PS50030"/>
    </source>
</evidence>
<keyword evidence="3 5" id="KW-0234">DNA repair</keyword>
<dbReference type="SMART" id="SM00213">
    <property type="entry name" value="UBQ"/>
    <property type="match status" value="1"/>
</dbReference>
<comment type="caution">
    <text evidence="9">The sequence shown here is derived from an EMBL/GenBank/DDBJ whole genome shotgun (WGS) entry which is preliminary data.</text>
</comment>
<comment type="similarity">
    <text evidence="5">Belongs to the RAD23 family.</text>
</comment>
<evidence type="ECO:0000256" key="5">
    <source>
        <dbReference type="RuleBase" id="RU367049"/>
    </source>
</evidence>
<keyword evidence="5" id="KW-0963">Cytoplasm</keyword>
<name>A0A9W8KU55_9FUNG</name>
<dbReference type="InterPro" id="IPR015940">
    <property type="entry name" value="UBA"/>
</dbReference>
<dbReference type="PROSITE" id="PS50030">
    <property type="entry name" value="UBA"/>
    <property type="match status" value="2"/>
</dbReference>
<dbReference type="GO" id="GO:0003684">
    <property type="term" value="F:damaged DNA binding"/>
    <property type="evidence" value="ECO:0007669"/>
    <property type="project" value="UniProtKB-UniRule"/>
</dbReference>
<gene>
    <name evidence="9" type="primary">RAD23</name>
    <name evidence="9" type="ORF">GGI25_006009</name>
</gene>
<keyword evidence="2 5" id="KW-0227">DNA damage</keyword>
<feature type="domain" description="UBA" evidence="7">
    <location>
        <begin position="149"/>
        <end position="189"/>
    </location>
</feature>
<dbReference type="EMBL" id="JANBTW010000138">
    <property type="protein sequence ID" value="KAJ2669913.1"/>
    <property type="molecule type" value="Genomic_DNA"/>
</dbReference>
<evidence type="ECO:0000256" key="4">
    <source>
        <dbReference type="ARBA" id="ARBA00023242"/>
    </source>
</evidence>
<dbReference type="InterPro" id="IPR015360">
    <property type="entry name" value="XPC-bd"/>
</dbReference>
<dbReference type="InterPro" id="IPR036353">
    <property type="entry name" value="XPC-bd_sf"/>
</dbReference>
<dbReference type="SUPFAM" id="SSF46934">
    <property type="entry name" value="UBA-like"/>
    <property type="match status" value="2"/>
</dbReference>
<dbReference type="OrthoDB" id="419317at2759"/>
<dbReference type="Pfam" id="PF00627">
    <property type="entry name" value="UBA"/>
    <property type="match status" value="2"/>
</dbReference>
<dbReference type="PANTHER" id="PTHR10621:SF0">
    <property type="entry name" value="UV EXCISION REPAIR PROTEIN RAD23"/>
    <property type="match status" value="1"/>
</dbReference>
<dbReference type="FunFam" id="1.10.8.10:FF:000002">
    <property type="entry name" value="UV excision repair protein RAD23 homolog"/>
    <property type="match status" value="1"/>
</dbReference>
<dbReference type="GO" id="GO:0070628">
    <property type="term" value="F:proteasome binding"/>
    <property type="evidence" value="ECO:0007669"/>
    <property type="project" value="TreeGrafter"/>
</dbReference>
<dbReference type="GO" id="GO:0005829">
    <property type="term" value="C:cytosol"/>
    <property type="evidence" value="ECO:0007669"/>
    <property type="project" value="TreeGrafter"/>
</dbReference>
<evidence type="ECO:0000313" key="9">
    <source>
        <dbReference type="EMBL" id="KAJ2669913.1"/>
    </source>
</evidence>
<dbReference type="CDD" id="cd01805">
    <property type="entry name" value="Ubl_Rad23"/>
    <property type="match status" value="1"/>
</dbReference>
<dbReference type="GO" id="GO:0031593">
    <property type="term" value="F:polyubiquitin modification-dependent protein binding"/>
    <property type="evidence" value="ECO:0007669"/>
    <property type="project" value="UniProtKB-UniRule"/>
</dbReference>
<feature type="compositionally biased region" description="Low complexity" evidence="6">
    <location>
        <begin position="205"/>
        <end position="224"/>
    </location>
</feature>
<dbReference type="PRINTS" id="PR01839">
    <property type="entry name" value="RAD23PROTEIN"/>
</dbReference>
<dbReference type="PANTHER" id="PTHR10621">
    <property type="entry name" value="UV EXCISION REPAIR PROTEIN RAD23"/>
    <property type="match status" value="1"/>
</dbReference>
<dbReference type="PROSITE" id="PS50053">
    <property type="entry name" value="UBIQUITIN_2"/>
    <property type="match status" value="1"/>
</dbReference>
<dbReference type="Pfam" id="PF09280">
    <property type="entry name" value="XPC-binding"/>
    <property type="match status" value="1"/>
</dbReference>
<feature type="domain" description="Ubiquitin-like" evidence="8">
    <location>
        <begin position="1"/>
        <end position="76"/>
    </location>
</feature>
<dbReference type="SUPFAM" id="SSF101238">
    <property type="entry name" value="XPC-binding domain"/>
    <property type="match status" value="1"/>
</dbReference>
<evidence type="ECO:0000256" key="3">
    <source>
        <dbReference type="ARBA" id="ARBA00023204"/>
    </source>
</evidence>
<feature type="compositionally biased region" description="Polar residues" evidence="6">
    <location>
        <begin position="120"/>
        <end position="147"/>
    </location>
</feature>
<dbReference type="Gene3D" id="1.10.8.10">
    <property type="entry name" value="DNA helicase RuvA subunit, C-terminal domain"/>
    <property type="match status" value="2"/>
</dbReference>
<comment type="subcellular location">
    <subcellularLocation>
        <location evidence="5">Nucleus</location>
    </subcellularLocation>
    <subcellularLocation>
        <location evidence="5">Cytoplasm</location>
    </subcellularLocation>
</comment>
<proteinExistence type="inferred from homology"/>
<dbReference type="GO" id="GO:0043161">
    <property type="term" value="P:proteasome-mediated ubiquitin-dependent protein catabolic process"/>
    <property type="evidence" value="ECO:0007669"/>
    <property type="project" value="UniProtKB-UniRule"/>
</dbReference>
<reference evidence="9" key="1">
    <citation type="submission" date="2022-07" db="EMBL/GenBank/DDBJ databases">
        <title>Phylogenomic reconstructions and comparative analyses of Kickxellomycotina fungi.</title>
        <authorList>
            <person name="Reynolds N.K."/>
            <person name="Stajich J.E."/>
            <person name="Barry K."/>
            <person name="Grigoriev I.V."/>
            <person name="Crous P."/>
            <person name="Smith M.E."/>
        </authorList>
    </citation>
    <scope>NUCLEOTIDE SEQUENCE</scope>
    <source>
        <strain evidence="9">NRRL 3115</strain>
    </source>
</reference>
<evidence type="ECO:0000256" key="1">
    <source>
        <dbReference type="ARBA" id="ARBA00022737"/>
    </source>
</evidence>
<dbReference type="SUPFAM" id="SSF54236">
    <property type="entry name" value="Ubiquitin-like"/>
    <property type="match status" value="1"/>
</dbReference>
<keyword evidence="1" id="KW-0677">Repeat</keyword>
<dbReference type="Gene3D" id="3.10.20.90">
    <property type="entry name" value="Phosphatidylinositol 3-kinase Catalytic Subunit, Chain A, domain 1"/>
    <property type="match status" value="1"/>
</dbReference>
<accession>A0A9W8KU55</accession>
<dbReference type="InterPro" id="IPR000626">
    <property type="entry name" value="Ubiquitin-like_dom"/>
</dbReference>
<evidence type="ECO:0000313" key="10">
    <source>
        <dbReference type="Proteomes" id="UP001151518"/>
    </source>
</evidence>
<dbReference type="AlphaFoldDB" id="A0A9W8KU55"/>
<dbReference type="InterPro" id="IPR009060">
    <property type="entry name" value="UBA-like_sf"/>
</dbReference>
<dbReference type="InterPro" id="IPR004806">
    <property type="entry name" value="Rad23"/>
</dbReference>
<dbReference type="SMART" id="SM00165">
    <property type="entry name" value="UBA"/>
    <property type="match status" value="2"/>
</dbReference>
<protein>
    <recommendedName>
        <fullName evidence="5">UV excision repair protein RAD23</fullName>
    </recommendedName>
</protein>
<evidence type="ECO:0000256" key="6">
    <source>
        <dbReference type="SAM" id="MobiDB-lite"/>
    </source>
</evidence>
<feature type="region of interest" description="Disordered" evidence="6">
    <location>
        <begin position="197"/>
        <end position="224"/>
    </location>
</feature>
<dbReference type="NCBIfam" id="TIGR00601">
    <property type="entry name" value="rad23"/>
    <property type="match status" value="1"/>
</dbReference>
<dbReference type="GO" id="GO:0043130">
    <property type="term" value="F:ubiquitin binding"/>
    <property type="evidence" value="ECO:0007669"/>
    <property type="project" value="UniProtKB-UniRule"/>
</dbReference>
<dbReference type="GO" id="GO:0006289">
    <property type="term" value="P:nucleotide-excision repair"/>
    <property type="evidence" value="ECO:0007669"/>
    <property type="project" value="UniProtKB-UniRule"/>
</dbReference>
<comment type="function">
    <text evidence="5">Multiubiquitin chain receptor involved in modulation of proteasomal degradation. Involved in nucleotide excision repair.</text>
</comment>
<evidence type="ECO:0000256" key="2">
    <source>
        <dbReference type="ARBA" id="ARBA00022763"/>
    </source>
</evidence>
<dbReference type="Gene3D" id="1.10.10.540">
    <property type="entry name" value="XPC-binding domain"/>
    <property type="match status" value="1"/>
</dbReference>
<dbReference type="Pfam" id="PF00240">
    <property type="entry name" value="ubiquitin"/>
    <property type="match status" value="1"/>
</dbReference>
<feature type="domain" description="UBA" evidence="7">
    <location>
        <begin position="337"/>
        <end position="378"/>
    </location>
</feature>
<dbReference type="FunFam" id="1.10.8.10:FF:000003">
    <property type="entry name" value="UV excision repair protein RAD23 homolog"/>
    <property type="match status" value="1"/>
</dbReference>